<organism evidence="2 3">
    <name type="scientific">Elsinoe batatas</name>
    <dbReference type="NCBI Taxonomy" id="2601811"/>
    <lineage>
        <taxon>Eukaryota</taxon>
        <taxon>Fungi</taxon>
        <taxon>Dikarya</taxon>
        <taxon>Ascomycota</taxon>
        <taxon>Pezizomycotina</taxon>
        <taxon>Dothideomycetes</taxon>
        <taxon>Dothideomycetidae</taxon>
        <taxon>Myriangiales</taxon>
        <taxon>Elsinoaceae</taxon>
        <taxon>Elsinoe</taxon>
    </lineage>
</organism>
<evidence type="ECO:0000313" key="3">
    <source>
        <dbReference type="Proteomes" id="UP000809789"/>
    </source>
</evidence>
<comment type="caution">
    <text evidence="2">The sequence shown here is derived from an EMBL/GenBank/DDBJ whole genome shotgun (WGS) entry which is preliminary data.</text>
</comment>
<evidence type="ECO:0000313" key="2">
    <source>
        <dbReference type="EMBL" id="KAG8625701.1"/>
    </source>
</evidence>
<keyword evidence="1" id="KW-0812">Transmembrane</keyword>
<reference evidence="2" key="1">
    <citation type="submission" date="2021-07" db="EMBL/GenBank/DDBJ databases">
        <title>Elsinoe batatas strain:CRI-CJ2 Genome sequencing and assembly.</title>
        <authorList>
            <person name="Huang L."/>
        </authorList>
    </citation>
    <scope>NUCLEOTIDE SEQUENCE</scope>
    <source>
        <strain evidence="2">CRI-CJ2</strain>
    </source>
</reference>
<gene>
    <name evidence="2" type="ORF">KVT40_006102</name>
</gene>
<sequence>MLQHLKREVSTSCPFSPWCCAYAGCRRMTLLISLCCLRRSDVGPALPCIAFLVLVGVGVAWDLSVVRFRVYHVQRVEPWGLGTNGTWAEYSIG</sequence>
<keyword evidence="3" id="KW-1185">Reference proteome</keyword>
<dbReference type="Proteomes" id="UP000809789">
    <property type="component" value="Unassembled WGS sequence"/>
</dbReference>
<evidence type="ECO:0000256" key="1">
    <source>
        <dbReference type="SAM" id="Phobius"/>
    </source>
</evidence>
<feature type="transmembrane region" description="Helical" evidence="1">
    <location>
        <begin position="44"/>
        <end position="65"/>
    </location>
</feature>
<dbReference type="EMBL" id="JAESVG020000007">
    <property type="protein sequence ID" value="KAG8625701.1"/>
    <property type="molecule type" value="Genomic_DNA"/>
</dbReference>
<protein>
    <submittedName>
        <fullName evidence="2">Uncharacterized protein</fullName>
    </submittedName>
</protein>
<proteinExistence type="predicted"/>
<accession>A0A8K0L128</accession>
<dbReference type="OrthoDB" id="10586500at2759"/>
<name>A0A8K0L128_9PEZI</name>
<dbReference type="AlphaFoldDB" id="A0A8K0L128"/>
<keyword evidence="1" id="KW-1133">Transmembrane helix</keyword>
<keyword evidence="1" id="KW-0472">Membrane</keyword>